<gene>
    <name evidence="3" type="ORF">KRR39_22700</name>
</gene>
<dbReference type="GO" id="GO:0003677">
    <property type="term" value="F:DNA binding"/>
    <property type="evidence" value="ECO:0007669"/>
    <property type="project" value="UniProtKB-KW"/>
</dbReference>
<dbReference type="PANTHER" id="PTHR46797">
    <property type="entry name" value="HTH-TYPE TRANSCRIPTIONAL REGULATOR"/>
    <property type="match status" value="1"/>
</dbReference>
<keyword evidence="1" id="KW-0238">DNA-binding</keyword>
<sequence length="128" mass="13918">MAKFGVGKTVETLGDYLREQRLAASLSLRQLAEQTGVSNPYLSQIERGLRKPSAEVLQQLAKGLRISAETLYVRAGILNLDDSEVRSVELAILADSGLTERQKQSLLDVYQSFRAANPHPSSTSTGGN</sequence>
<dbReference type="RefSeq" id="WP_216939622.1">
    <property type="nucleotide sequence ID" value="NZ_CP077062.1"/>
</dbReference>
<dbReference type="KEGG" id="nps:KRR39_22700"/>
<dbReference type="Pfam" id="PF01381">
    <property type="entry name" value="HTH_3"/>
    <property type="match status" value="1"/>
</dbReference>
<dbReference type="AlphaFoldDB" id="A0A975SY48"/>
<dbReference type="SMART" id="SM00530">
    <property type="entry name" value="HTH_XRE"/>
    <property type="match status" value="1"/>
</dbReference>
<dbReference type="GO" id="GO:0003700">
    <property type="term" value="F:DNA-binding transcription factor activity"/>
    <property type="evidence" value="ECO:0007669"/>
    <property type="project" value="TreeGrafter"/>
</dbReference>
<dbReference type="CDD" id="cd00093">
    <property type="entry name" value="HTH_XRE"/>
    <property type="match status" value="1"/>
</dbReference>
<protein>
    <submittedName>
        <fullName evidence="3">Helix-turn-helix domain-containing protein</fullName>
    </submittedName>
</protein>
<organism evidence="3 4">
    <name type="scientific">Nocardioides panacis</name>
    <dbReference type="NCBI Taxonomy" id="2849501"/>
    <lineage>
        <taxon>Bacteria</taxon>
        <taxon>Bacillati</taxon>
        <taxon>Actinomycetota</taxon>
        <taxon>Actinomycetes</taxon>
        <taxon>Propionibacteriales</taxon>
        <taxon>Nocardioidaceae</taxon>
        <taxon>Nocardioides</taxon>
    </lineage>
</organism>
<dbReference type="InterPro" id="IPR001387">
    <property type="entry name" value="Cro/C1-type_HTH"/>
</dbReference>
<feature type="domain" description="HTH cro/C1-type" evidence="2">
    <location>
        <begin position="17"/>
        <end position="71"/>
    </location>
</feature>
<name>A0A975SY48_9ACTN</name>
<evidence type="ECO:0000259" key="2">
    <source>
        <dbReference type="PROSITE" id="PS50943"/>
    </source>
</evidence>
<evidence type="ECO:0000313" key="4">
    <source>
        <dbReference type="Proteomes" id="UP000683575"/>
    </source>
</evidence>
<keyword evidence="4" id="KW-1185">Reference proteome</keyword>
<dbReference type="GO" id="GO:0005829">
    <property type="term" value="C:cytosol"/>
    <property type="evidence" value="ECO:0007669"/>
    <property type="project" value="TreeGrafter"/>
</dbReference>
<accession>A0A975SY48</accession>
<dbReference type="PANTHER" id="PTHR46797:SF1">
    <property type="entry name" value="METHYLPHOSPHONATE SYNTHASE"/>
    <property type="match status" value="1"/>
</dbReference>
<reference evidence="3" key="1">
    <citation type="submission" date="2021-06" db="EMBL/GenBank/DDBJ databases">
        <title>Complete genome sequence of Nocardioides sp. G188.</title>
        <authorList>
            <person name="Im W.-T."/>
        </authorList>
    </citation>
    <scope>NUCLEOTIDE SEQUENCE</scope>
    <source>
        <strain evidence="3">G188</strain>
    </source>
</reference>
<dbReference type="InterPro" id="IPR050807">
    <property type="entry name" value="TransReg_Diox_bact_type"/>
</dbReference>
<dbReference type="Proteomes" id="UP000683575">
    <property type="component" value="Chromosome"/>
</dbReference>
<evidence type="ECO:0000256" key="1">
    <source>
        <dbReference type="ARBA" id="ARBA00023125"/>
    </source>
</evidence>
<dbReference type="EMBL" id="CP077062">
    <property type="protein sequence ID" value="QWZ08113.1"/>
    <property type="molecule type" value="Genomic_DNA"/>
</dbReference>
<evidence type="ECO:0000313" key="3">
    <source>
        <dbReference type="EMBL" id="QWZ08113.1"/>
    </source>
</evidence>
<dbReference type="PROSITE" id="PS50943">
    <property type="entry name" value="HTH_CROC1"/>
    <property type="match status" value="1"/>
</dbReference>
<proteinExistence type="predicted"/>